<organism evidence="2 3">
    <name type="scientific">Drosophila mojavensis</name>
    <name type="common">Fruit fly</name>
    <dbReference type="NCBI Taxonomy" id="7230"/>
    <lineage>
        <taxon>Eukaryota</taxon>
        <taxon>Metazoa</taxon>
        <taxon>Ecdysozoa</taxon>
        <taxon>Arthropoda</taxon>
        <taxon>Hexapoda</taxon>
        <taxon>Insecta</taxon>
        <taxon>Pterygota</taxon>
        <taxon>Neoptera</taxon>
        <taxon>Endopterygota</taxon>
        <taxon>Diptera</taxon>
        <taxon>Brachycera</taxon>
        <taxon>Muscomorpha</taxon>
        <taxon>Ephydroidea</taxon>
        <taxon>Drosophilidae</taxon>
        <taxon>Drosophila</taxon>
    </lineage>
</organism>
<feature type="compositionally biased region" description="Basic and acidic residues" evidence="1">
    <location>
        <begin position="315"/>
        <end position="331"/>
    </location>
</feature>
<keyword evidence="3" id="KW-1185">Reference proteome</keyword>
<dbReference type="InParanoid" id="B4KGP1"/>
<evidence type="ECO:0000256" key="1">
    <source>
        <dbReference type="SAM" id="MobiDB-lite"/>
    </source>
</evidence>
<feature type="compositionally biased region" description="Basic and acidic residues" evidence="1">
    <location>
        <begin position="369"/>
        <end position="380"/>
    </location>
</feature>
<dbReference type="OrthoDB" id="7869957at2759"/>
<feature type="compositionally biased region" description="Basic and acidic residues" evidence="1">
    <location>
        <begin position="732"/>
        <end position="742"/>
    </location>
</feature>
<feature type="region of interest" description="Disordered" evidence="1">
    <location>
        <begin position="315"/>
        <end position="389"/>
    </location>
</feature>
<dbReference type="EMBL" id="CH933807">
    <property type="protein sequence ID" value="EDW13241.2"/>
    <property type="molecule type" value="Genomic_DNA"/>
</dbReference>
<sequence length="749" mass="86329">MRRRDILRLWAQIVQHTGIEKYTAEEWQEHYEDFWKCMQTNENPYIRVESIDLMLKDDVSIKPVQQIQRTKRNNEARIDNDELEPQSVLRKRLKLEADKMLLMQKSNESKVAPGMKCTRKRNINDKIEDHIPNSHTIIADEPMTSSKLQDKKTRNRVSLSNRDNLPKGKATDRAESSIKKLTNNNCTPNVQSDSPEKWNLPKEQLSDEEQETLNEQREQLQLEEEISHLEAELEQLYEADTQPEKPMMQNKNSNKEKKNKKLVDELEDEQRKQEIVRIKKLKVQDKLIDEMELDNEKQVDEQEFLNKLEHEIWIPKEDQGNLKIEEKKDKNVSMQDNTKQINVEKCQESEQQKLQTPQEVEESISFSKSVKEKEKQKELTEPEPDPEQIITNIKESKKNLKNSLVELSVQNLSKKAEEQLDSINLSTSAEPELNKKLTETRYGMRTRSQYVEKQEPNRANQEQQQVNPKKRKPRSSRKSNAINEQMAHMPEKAIDMSPTNHAACTAAPVTEKDSSSIEPENLSITQLSNDLETPKSDDSVTLNQTDSFEFGKPDSTYSKANCELEDKLIKEVMELAVPGGGSTDISQLLTDVGKCEMFQSGVEEIDRCLEVFINKTPSEIDHQIADTSEFFDNLPSLSTLVDKTPLEMEVLMNDTLNYDVDVEDDDDDNDAISVTTSWDGDDQLPVPNPVLSEKESTIGEQPEMIKSTAETDPAIQSRESLSYRILKGTDTQTEKLQPHKEQVQPLKLL</sequence>
<feature type="region of interest" description="Disordered" evidence="1">
    <location>
        <begin position="238"/>
        <end position="270"/>
    </location>
</feature>
<feature type="compositionally biased region" description="Basic residues" evidence="1">
    <location>
        <begin position="468"/>
        <end position="477"/>
    </location>
</feature>
<reference evidence="2 3" key="1">
    <citation type="journal article" date="2007" name="Nature">
        <title>Evolution of genes and genomes on the Drosophila phylogeny.</title>
        <authorList>
            <consortium name="Drosophila 12 Genomes Consortium"/>
            <person name="Clark A.G."/>
            <person name="Eisen M.B."/>
            <person name="Smith D.R."/>
            <person name="Bergman C.M."/>
            <person name="Oliver B."/>
            <person name="Markow T.A."/>
            <person name="Kaufman T.C."/>
            <person name="Kellis M."/>
            <person name="Gelbart W."/>
            <person name="Iyer V.N."/>
            <person name="Pollard D.A."/>
            <person name="Sackton T.B."/>
            <person name="Larracuente A.M."/>
            <person name="Singh N.D."/>
            <person name="Abad J.P."/>
            <person name="Abt D.N."/>
            <person name="Adryan B."/>
            <person name="Aguade M."/>
            <person name="Akashi H."/>
            <person name="Anderson W.W."/>
            <person name="Aquadro C.F."/>
            <person name="Ardell D.H."/>
            <person name="Arguello R."/>
            <person name="Artieri C.G."/>
            <person name="Barbash D.A."/>
            <person name="Barker D."/>
            <person name="Barsanti P."/>
            <person name="Batterham P."/>
            <person name="Batzoglou S."/>
            <person name="Begun D."/>
            <person name="Bhutkar A."/>
            <person name="Blanco E."/>
            <person name="Bosak S.A."/>
            <person name="Bradley R.K."/>
            <person name="Brand A.D."/>
            <person name="Brent M.R."/>
            <person name="Brooks A.N."/>
            <person name="Brown R.H."/>
            <person name="Butlin R.K."/>
            <person name="Caggese C."/>
            <person name="Calvi B.R."/>
            <person name="Bernardo de Carvalho A."/>
            <person name="Caspi A."/>
            <person name="Castrezana S."/>
            <person name="Celniker S.E."/>
            <person name="Chang J.L."/>
            <person name="Chapple C."/>
            <person name="Chatterji S."/>
            <person name="Chinwalla A."/>
            <person name="Civetta A."/>
            <person name="Clifton S.W."/>
            <person name="Comeron J.M."/>
            <person name="Costello J.C."/>
            <person name="Coyne J.A."/>
            <person name="Daub J."/>
            <person name="David R.G."/>
            <person name="Delcher A.L."/>
            <person name="Delehaunty K."/>
            <person name="Do C.B."/>
            <person name="Ebling H."/>
            <person name="Edwards K."/>
            <person name="Eickbush T."/>
            <person name="Evans J.D."/>
            <person name="Filipski A."/>
            <person name="Findeiss S."/>
            <person name="Freyhult E."/>
            <person name="Fulton L."/>
            <person name="Fulton R."/>
            <person name="Garcia A.C."/>
            <person name="Gardiner A."/>
            <person name="Garfield D.A."/>
            <person name="Garvin B.E."/>
            <person name="Gibson G."/>
            <person name="Gilbert D."/>
            <person name="Gnerre S."/>
            <person name="Godfrey J."/>
            <person name="Good R."/>
            <person name="Gotea V."/>
            <person name="Gravely B."/>
            <person name="Greenberg A.J."/>
            <person name="Griffiths-Jones S."/>
            <person name="Gross S."/>
            <person name="Guigo R."/>
            <person name="Gustafson E.A."/>
            <person name="Haerty W."/>
            <person name="Hahn M.W."/>
            <person name="Halligan D.L."/>
            <person name="Halpern A.L."/>
            <person name="Halter G.M."/>
            <person name="Han M.V."/>
            <person name="Heger A."/>
            <person name="Hillier L."/>
            <person name="Hinrichs A.S."/>
            <person name="Holmes I."/>
            <person name="Hoskins R.A."/>
            <person name="Hubisz M.J."/>
            <person name="Hultmark D."/>
            <person name="Huntley M.A."/>
            <person name="Jaffe D.B."/>
            <person name="Jagadeeshan S."/>
            <person name="Jeck W.R."/>
            <person name="Johnson J."/>
            <person name="Jones C.D."/>
            <person name="Jordan W.C."/>
            <person name="Karpen G.H."/>
            <person name="Kataoka E."/>
            <person name="Keightley P.D."/>
            <person name="Kheradpour P."/>
            <person name="Kirkness E.F."/>
            <person name="Koerich L.B."/>
            <person name="Kristiansen K."/>
            <person name="Kudrna D."/>
            <person name="Kulathinal R.J."/>
            <person name="Kumar S."/>
            <person name="Kwok R."/>
            <person name="Lander E."/>
            <person name="Langley C.H."/>
            <person name="Lapoint R."/>
            <person name="Lazzaro B.P."/>
            <person name="Lee S.J."/>
            <person name="Levesque L."/>
            <person name="Li R."/>
            <person name="Lin C.F."/>
            <person name="Lin M.F."/>
            <person name="Lindblad-Toh K."/>
            <person name="Llopart A."/>
            <person name="Long M."/>
            <person name="Low L."/>
            <person name="Lozovsky E."/>
            <person name="Lu J."/>
            <person name="Luo M."/>
            <person name="Machado C.A."/>
            <person name="Makalowski W."/>
            <person name="Marzo M."/>
            <person name="Matsuda M."/>
            <person name="Matzkin L."/>
            <person name="McAllister B."/>
            <person name="McBride C.S."/>
            <person name="McKernan B."/>
            <person name="McKernan K."/>
            <person name="Mendez-Lago M."/>
            <person name="Minx P."/>
            <person name="Mollenhauer M.U."/>
            <person name="Montooth K."/>
            <person name="Mount S.M."/>
            <person name="Mu X."/>
            <person name="Myers E."/>
            <person name="Negre B."/>
            <person name="Newfeld S."/>
            <person name="Nielsen R."/>
            <person name="Noor M.A."/>
            <person name="O'Grady P."/>
            <person name="Pachter L."/>
            <person name="Papaceit M."/>
            <person name="Parisi M.J."/>
            <person name="Parisi M."/>
            <person name="Parts L."/>
            <person name="Pedersen J.S."/>
            <person name="Pesole G."/>
            <person name="Phillippy A.M."/>
            <person name="Ponting C.P."/>
            <person name="Pop M."/>
            <person name="Porcelli D."/>
            <person name="Powell J.R."/>
            <person name="Prohaska S."/>
            <person name="Pruitt K."/>
            <person name="Puig M."/>
            <person name="Quesneville H."/>
            <person name="Ram K.R."/>
            <person name="Rand D."/>
            <person name="Rasmussen M.D."/>
            <person name="Reed L.K."/>
            <person name="Reenan R."/>
            <person name="Reily A."/>
            <person name="Remington K.A."/>
            <person name="Rieger T.T."/>
            <person name="Ritchie M.G."/>
            <person name="Robin C."/>
            <person name="Rogers Y.H."/>
            <person name="Rohde C."/>
            <person name="Rozas J."/>
            <person name="Rubenfield M.J."/>
            <person name="Ruiz A."/>
            <person name="Russo S."/>
            <person name="Salzberg S.L."/>
            <person name="Sanchez-Gracia A."/>
            <person name="Saranga D.J."/>
            <person name="Sato H."/>
            <person name="Schaeffer S.W."/>
            <person name="Schatz M.C."/>
            <person name="Schlenke T."/>
            <person name="Schwartz R."/>
            <person name="Segarra C."/>
            <person name="Singh R.S."/>
            <person name="Sirot L."/>
            <person name="Sirota M."/>
            <person name="Sisneros N.B."/>
            <person name="Smith C.D."/>
            <person name="Smith T.F."/>
            <person name="Spieth J."/>
            <person name="Stage D.E."/>
            <person name="Stark A."/>
            <person name="Stephan W."/>
            <person name="Strausberg R.L."/>
            <person name="Strempel S."/>
            <person name="Sturgill D."/>
            <person name="Sutton G."/>
            <person name="Sutton G.G."/>
            <person name="Tao W."/>
            <person name="Teichmann S."/>
            <person name="Tobari Y.N."/>
            <person name="Tomimura Y."/>
            <person name="Tsolas J.M."/>
            <person name="Valente V.L."/>
            <person name="Venter E."/>
            <person name="Venter J.C."/>
            <person name="Vicario S."/>
            <person name="Vieira F.G."/>
            <person name="Vilella A.J."/>
            <person name="Villasante A."/>
            <person name="Walenz B."/>
            <person name="Wang J."/>
            <person name="Wasserman M."/>
            <person name="Watts T."/>
            <person name="Wilson D."/>
            <person name="Wilson R.K."/>
            <person name="Wing R.A."/>
            <person name="Wolfner M.F."/>
            <person name="Wong A."/>
            <person name="Wong G.K."/>
            <person name="Wu C.I."/>
            <person name="Wu G."/>
            <person name="Yamamoto D."/>
            <person name="Yang H.P."/>
            <person name="Yang S.P."/>
            <person name="Yorke J.A."/>
            <person name="Yoshida K."/>
            <person name="Zdobnov E."/>
            <person name="Zhang P."/>
            <person name="Zhang Y."/>
            <person name="Zimin A.V."/>
            <person name="Baldwin J."/>
            <person name="Abdouelleil A."/>
            <person name="Abdulkadir J."/>
            <person name="Abebe A."/>
            <person name="Abera B."/>
            <person name="Abreu J."/>
            <person name="Acer S.C."/>
            <person name="Aftuck L."/>
            <person name="Alexander A."/>
            <person name="An P."/>
            <person name="Anderson E."/>
            <person name="Anderson S."/>
            <person name="Arachi H."/>
            <person name="Azer M."/>
            <person name="Bachantsang P."/>
            <person name="Barry A."/>
            <person name="Bayul T."/>
            <person name="Berlin A."/>
            <person name="Bessette D."/>
            <person name="Bloom T."/>
            <person name="Blye J."/>
            <person name="Boguslavskiy L."/>
            <person name="Bonnet C."/>
            <person name="Boukhgalter B."/>
            <person name="Bourzgui I."/>
            <person name="Brown A."/>
            <person name="Cahill P."/>
            <person name="Channer S."/>
            <person name="Cheshatsang Y."/>
            <person name="Chuda L."/>
            <person name="Citroen M."/>
            <person name="Collymore A."/>
            <person name="Cooke P."/>
            <person name="Costello M."/>
            <person name="D'Aco K."/>
            <person name="Daza R."/>
            <person name="De Haan G."/>
            <person name="DeGray S."/>
            <person name="DeMaso C."/>
            <person name="Dhargay N."/>
            <person name="Dooley K."/>
            <person name="Dooley E."/>
            <person name="Doricent M."/>
            <person name="Dorje P."/>
            <person name="Dorjee K."/>
            <person name="Dupes A."/>
            <person name="Elong R."/>
            <person name="Falk J."/>
            <person name="Farina A."/>
            <person name="Faro S."/>
            <person name="Ferguson D."/>
            <person name="Fisher S."/>
            <person name="Foley C.D."/>
            <person name="Franke A."/>
            <person name="Friedrich D."/>
            <person name="Gadbois L."/>
            <person name="Gearin G."/>
            <person name="Gearin C.R."/>
            <person name="Giannoukos G."/>
            <person name="Goode T."/>
            <person name="Graham J."/>
            <person name="Grandbois E."/>
            <person name="Grewal S."/>
            <person name="Gyaltsen K."/>
            <person name="Hafez N."/>
            <person name="Hagos B."/>
            <person name="Hall J."/>
            <person name="Henson C."/>
            <person name="Hollinger A."/>
            <person name="Honan T."/>
            <person name="Huard M.D."/>
            <person name="Hughes L."/>
            <person name="Hurhula B."/>
            <person name="Husby M.E."/>
            <person name="Kamat A."/>
            <person name="Kanga B."/>
            <person name="Kashin S."/>
            <person name="Khazanovich D."/>
            <person name="Kisner P."/>
            <person name="Lance K."/>
            <person name="Lara M."/>
            <person name="Lee W."/>
            <person name="Lennon N."/>
            <person name="Letendre F."/>
            <person name="LeVine R."/>
            <person name="Lipovsky A."/>
            <person name="Liu X."/>
            <person name="Liu J."/>
            <person name="Liu S."/>
            <person name="Lokyitsang T."/>
            <person name="Lokyitsang Y."/>
            <person name="Lubonja R."/>
            <person name="Lui A."/>
            <person name="MacDonald P."/>
            <person name="Magnisalis V."/>
            <person name="Maru K."/>
            <person name="Matthews C."/>
            <person name="McCusker W."/>
            <person name="McDonough S."/>
            <person name="Mehta T."/>
            <person name="Meldrim J."/>
            <person name="Meneus L."/>
            <person name="Mihai O."/>
            <person name="Mihalev A."/>
            <person name="Mihova T."/>
            <person name="Mittelman R."/>
            <person name="Mlenga V."/>
            <person name="Montmayeur A."/>
            <person name="Mulrain L."/>
            <person name="Navidi A."/>
            <person name="Naylor J."/>
            <person name="Negash T."/>
            <person name="Nguyen T."/>
            <person name="Nguyen N."/>
            <person name="Nicol R."/>
            <person name="Norbu C."/>
            <person name="Norbu N."/>
            <person name="Novod N."/>
            <person name="O'Neill B."/>
            <person name="Osman S."/>
            <person name="Markiewicz E."/>
            <person name="Oyono O.L."/>
            <person name="Patti C."/>
            <person name="Phunkhang P."/>
            <person name="Pierre F."/>
            <person name="Priest M."/>
            <person name="Raghuraman S."/>
            <person name="Rege F."/>
            <person name="Reyes R."/>
            <person name="Rise C."/>
            <person name="Rogov P."/>
            <person name="Ross K."/>
            <person name="Ryan E."/>
            <person name="Settipalli S."/>
            <person name="Shea T."/>
            <person name="Sherpa N."/>
            <person name="Shi L."/>
            <person name="Shih D."/>
            <person name="Sparrow T."/>
            <person name="Spaulding J."/>
            <person name="Stalker J."/>
            <person name="Stange-Thomann N."/>
            <person name="Stavropoulos S."/>
            <person name="Stone C."/>
            <person name="Strader C."/>
            <person name="Tesfaye S."/>
            <person name="Thomson T."/>
            <person name="Thoulutsang Y."/>
            <person name="Thoulutsang D."/>
            <person name="Topham K."/>
            <person name="Topping I."/>
            <person name="Tsamla T."/>
            <person name="Vassiliev H."/>
            <person name="Vo A."/>
            <person name="Wangchuk T."/>
            <person name="Wangdi T."/>
            <person name="Weiand M."/>
            <person name="Wilkinson J."/>
            <person name="Wilson A."/>
            <person name="Yadav S."/>
            <person name="Young G."/>
            <person name="Yu Q."/>
            <person name="Zembek L."/>
            <person name="Zhong D."/>
            <person name="Zimmer A."/>
            <person name="Zwirko Z."/>
            <person name="Jaffe D.B."/>
            <person name="Alvarez P."/>
            <person name="Brockman W."/>
            <person name="Butler J."/>
            <person name="Chin C."/>
            <person name="Gnerre S."/>
            <person name="Grabherr M."/>
            <person name="Kleber M."/>
            <person name="Mauceli E."/>
            <person name="MacCallum I."/>
        </authorList>
    </citation>
    <scope>NUCLEOTIDE SEQUENCE [LARGE SCALE GENOMIC DNA]</scope>
    <source>
        <strain evidence="3">Tucson 15081-1352.22</strain>
    </source>
</reference>
<feature type="region of interest" description="Disordered" evidence="1">
    <location>
        <begin position="694"/>
        <end position="719"/>
    </location>
</feature>
<feature type="compositionally biased region" description="Polar residues" evidence="1">
    <location>
        <begin position="457"/>
        <end position="467"/>
    </location>
</feature>
<feature type="compositionally biased region" description="Polar residues" evidence="1">
    <location>
        <begin position="332"/>
        <end position="341"/>
    </location>
</feature>
<gene>
    <name evidence="2" type="primary">Dmoj\GI18100</name>
    <name evidence="2" type="ORF">Dmoj_GI18100</name>
</gene>
<feature type="region of interest" description="Disordered" evidence="1">
    <location>
        <begin position="132"/>
        <end position="215"/>
    </location>
</feature>
<dbReference type="SMR" id="B4KGP1"/>
<evidence type="ECO:0000313" key="2">
    <source>
        <dbReference type="EMBL" id="EDW13241.2"/>
    </source>
</evidence>
<feature type="compositionally biased region" description="Basic and acidic residues" evidence="1">
    <location>
        <begin position="164"/>
        <end position="178"/>
    </location>
</feature>
<dbReference type="HOGENOM" id="CLU_484196_0_0_1"/>
<protein>
    <submittedName>
        <fullName evidence="2">Uncharacterized protein</fullName>
    </submittedName>
</protein>
<proteinExistence type="predicted"/>
<dbReference type="KEGG" id="dmo:Dmoj_GI18100"/>
<feature type="region of interest" description="Disordered" evidence="1">
    <location>
        <begin position="449"/>
        <end position="481"/>
    </location>
</feature>
<evidence type="ECO:0000313" key="3">
    <source>
        <dbReference type="Proteomes" id="UP000009192"/>
    </source>
</evidence>
<accession>B4KGP1</accession>
<feature type="region of interest" description="Disordered" evidence="1">
    <location>
        <begin position="730"/>
        <end position="749"/>
    </location>
</feature>
<feature type="compositionally biased region" description="Polar residues" evidence="1">
    <location>
        <begin position="179"/>
        <end position="193"/>
    </location>
</feature>
<dbReference type="AlphaFoldDB" id="B4KGP1"/>
<feature type="compositionally biased region" description="Basic and acidic residues" evidence="1">
    <location>
        <begin position="253"/>
        <end position="270"/>
    </location>
</feature>
<name>B4KGP1_DROMO</name>
<dbReference type="Proteomes" id="UP000009192">
    <property type="component" value="Unassembled WGS sequence"/>
</dbReference>